<gene>
    <name evidence="1" type="ORF">D0X99_19690</name>
</gene>
<evidence type="ECO:0000313" key="1">
    <source>
        <dbReference type="EMBL" id="RIW12181.1"/>
    </source>
</evidence>
<accession>A0A418PLP2</accession>
<proteinExistence type="predicted"/>
<dbReference type="AlphaFoldDB" id="A0A418PLP2"/>
<dbReference type="EMBL" id="QXML01000016">
    <property type="protein sequence ID" value="RIW12181.1"/>
    <property type="molecule type" value="Genomic_DNA"/>
</dbReference>
<comment type="caution">
    <text evidence="1">The sequence shown here is derived from an EMBL/GenBank/DDBJ whole genome shotgun (WGS) entry which is preliminary data.</text>
</comment>
<sequence length="100" mass="11016">MPEGVFELESVHGEESGWAIRVGEGGWIRHVGPDRLPGHLEIAPVTEFKSGAKPTFTRLAFQKLLDELGGLWERGEVVELQVTGAEIPYRLSACPMPNFS</sequence>
<protein>
    <submittedName>
        <fullName evidence="1">Uncharacterized protein</fullName>
    </submittedName>
</protein>
<dbReference type="Proteomes" id="UP000283522">
    <property type="component" value="Unassembled WGS sequence"/>
</dbReference>
<name>A0A418PLP2_9BACT</name>
<organism evidence="1 2">
    <name type="scientific">Algoriphagus lacus</name>
    <dbReference type="NCBI Taxonomy" id="2056311"/>
    <lineage>
        <taxon>Bacteria</taxon>
        <taxon>Pseudomonadati</taxon>
        <taxon>Bacteroidota</taxon>
        <taxon>Cytophagia</taxon>
        <taxon>Cytophagales</taxon>
        <taxon>Cyclobacteriaceae</taxon>
        <taxon>Algoriphagus</taxon>
    </lineage>
</organism>
<keyword evidence="2" id="KW-1185">Reference proteome</keyword>
<evidence type="ECO:0000313" key="2">
    <source>
        <dbReference type="Proteomes" id="UP000283522"/>
    </source>
</evidence>
<reference evidence="1 2" key="1">
    <citation type="submission" date="2018-09" db="EMBL/GenBank/DDBJ databases">
        <authorList>
            <person name="Wang X."/>
            <person name="Du Z."/>
        </authorList>
    </citation>
    <scope>NUCLEOTIDE SEQUENCE [LARGE SCALE GENOMIC DNA]</scope>
    <source>
        <strain evidence="1 2">N3</strain>
    </source>
</reference>